<dbReference type="AlphaFoldDB" id="A0A4S8M186"/>
<protein>
    <recommendedName>
        <fullName evidence="2">DUF6532 domain-containing protein</fullName>
    </recommendedName>
</protein>
<dbReference type="Pfam" id="PF20149">
    <property type="entry name" value="DUF6532"/>
    <property type="match status" value="1"/>
</dbReference>
<feature type="compositionally biased region" description="Basic residues" evidence="1">
    <location>
        <begin position="110"/>
        <end position="119"/>
    </location>
</feature>
<feature type="region of interest" description="Disordered" evidence="1">
    <location>
        <begin position="1"/>
        <end position="213"/>
    </location>
</feature>
<feature type="compositionally biased region" description="Polar residues" evidence="1">
    <location>
        <begin position="82"/>
        <end position="97"/>
    </location>
</feature>
<keyword evidence="4" id="KW-1185">Reference proteome</keyword>
<dbReference type="Proteomes" id="UP000297245">
    <property type="component" value="Unassembled WGS sequence"/>
</dbReference>
<proteinExistence type="predicted"/>
<sequence>MSSKARASQSLAALLGTEPSSPSLATAAQPEKDMEARPSRNTKTNALQNKANGKRTAPFNPESNPPAKKLRQPVALKENNKEGPSTRSRSKNTKPTPQSVPPATVEKQTARRKSSRRKASSASFVQELPSAENSDEDGPAASSDEGLVADQFDSEEPEVQESDQEALMDDGETYSSMDEDDMAKERTQVVGRKAKPRRPMSVAYVDDSDNNAVILPQDPPAIVNVDELEPESDASSMFDLSLIPPEDSDHENDEPDSEVSLVGKQRPSLVVNKPEVTPTTNSRKARNKGWPVETHMVYPDGQRMISKRVQPEPLQIILNEAITITLGLFLLKNSFVEGTEQLRMCNLGFSTACTTLSSQQVLYRADRDNEYRKHLINYIFGRVCHMRSQVKVVAQAVVPSRYELLSISVEERKKLVNDLLDSLVYIFPLSKPTDTLTWRSNEPYRHPAVIDVLQKAFFKGKKAIGRRYDANFGSISSIDTSKEIPKPMLALAGVAIFAALKEWTSGNQEDEDFSAADMQEEYDKHIALIDTQILKPDRSGKEKYHNLMAYLYRQANG</sequence>
<evidence type="ECO:0000259" key="2">
    <source>
        <dbReference type="Pfam" id="PF20149"/>
    </source>
</evidence>
<evidence type="ECO:0000313" key="4">
    <source>
        <dbReference type="Proteomes" id="UP000297245"/>
    </source>
</evidence>
<organism evidence="3 4">
    <name type="scientific">Dendrothele bispora (strain CBS 962.96)</name>
    <dbReference type="NCBI Taxonomy" id="1314807"/>
    <lineage>
        <taxon>Eukaryota</taxon>
        <taxon>Fungi</taxon>
        <taxon>Dikarya</taxon>
        <taxon>Basidiomycota</taxon>
        <taxon>Agaricomycotina</taxon>
        <taxon>Agaricomycetes</taxon>
        <taxon>Agaricomycetidae</taxon>
        <taxon>Agaricales</taxon>
        <taxon>Agaricales incertae sedis</taxon>
        <taxon>Dendrothele</taxon>
    </lineage>
</organism>
<dbReference type="OrthoDB" id="3225557at2759"/>
<feature type="compositionally biased region" description="Polar residues" evidence="1">
    <location>
        <begin position="1"/>
        <end position="11"/>
    </location>
</feature>
<name>A0A4S8M186_DENBC</name>
<dbReference type="EMBL" id="ML179191">
    <property type="protein sequence ID" value="THU95826.1"/>
    <property type="molecule type" value="Genomic_DNA"/>
</dbReference>
<feature type="region of interest" description="Disordered" evidence="1">
    <location>
        <begin position="230"/>
        <end position="266"/>
    </location>
</feature>
<dbReference type="InterPro" id="IPR045341">
    <property type="entry name" value="DUF6532"/>
</dbReference>
<evidence type="ECO:0000313" key="3">
    <source>
        <dbReference type="EMBL" id="THU95826.1"/>
    </source>
</evidence>
<feature type="domain" description="DUF6532" evidence="2">
    <location>
        <begin position="322"/>
        <end position="530"/>
    </location>
</feature>
<evidence type="ECO:0000256" key="1">
    <source>
        <dbReference type="SAM" id="MobiDB-lite"/>
    </source>
</evidence>
<accession>A0A4S8M186</accession>
<feature type="compositionally biased region" description="Acidic residues" evidence="1">
    <location>
        <begin position="152"/>
        <end position="182"/>
    </location>
</feature>
<reference evidence="3 4" key="1">
    <citation type="journal article" date="2019" name="Nat. Ecol. Evol.">
        <title>Megaphylogeny resolves global patterns of mushroom evolution.</title>
        <authorList>
            <person name="Varga T."/>
            <person name="Krizsan K."/>
            <person name="Foldi C."/>
            <person name="Dima B."/>
            <person name="Sanchez-Garcia M."/>
            <person name="Sanchez-Ramirez S."/>
            <person name="Szollosi G.J."/>
            <person name="Szarkandi J.G."/>
            <person name="Papp V."/>
            <person name="Albert L."/>
            <person name="Andreopoulos W."/>
            <person name="Angelini C."/>
            <person name="Antonin V."/>
            <person name="Barry K.W."/>
            <person name="Bougher N.L."/>
            <person name="Buchanan P."/>
            <person name="Buyck B."/>
            <person name="Bense V."/>
            <person name="Catcheside P."/>
            <person name="Chovatia M."/>
            <person name="Cooper J."/>
            <person name="Damon W."/>
            <person name="Desjardin D."/>
            <person name="Finy P."/>
            <person name="Geml J."/>
            <person name="Haridas S."/>
            <person name="Hughes K."/>
            <person name="Justo A."/>
            <person name="Karasinski D."/>
            <person name="Kautmanova I."/>
            <person name="Kiss B."/>
            <person name="Kocsube S."/>
            <person name="Kotiranta H."/>
            <person name="LaButti K.M."/>
            <person name="Lechner B.E."/>
            <person name="Liimatainen K."/>
            <person name="Lipzen A."/>
            <person name="Lukacs Z."/>
            <person name="Mihaltcheva S."/>
            <person name="Morgado L.N."/>
            <person name="Niskanen T."/>
            <person name="Noordeloos M.E."/>
            <person name="Ohm R.A."/>
            <person name="Ortiz-Santana B."/>
            <person name="Ovrebo C."/>
            <person name="Racz N."/>
            <person name="Riley R."/>
            <person name="Savchenko A."/>
            <person name="Shiryaev A."/>
            <person name="Soop K."/>
            <person name="Spirin V."/>
            <person name="Szebenyi C."/>
            <person name="Tomsovsky M."/>
            <person name="Tulloss R.E."/>
            <person name="Uehling J."/>
            <person name="Grigoriev I.V."/>
            <person name="Vagvolgyi C."/>
            <person name="Papp T."/>
            <person name="Martin F.M."/>
            <person name="Miettinen O."/>
            <person name="Hibbett D.S."/>
            <person name="Nagy L.G."/>
        </authorList>
    </citation>
    <scope>NUCLEOTIDE SEQUENCE [LARGE SCALE GENOMIC DNA]</scope>
    <source>
        <strain evidence="3 4">CBS 962.96</strain>
    </source>
</reference>
<gene>
    <name evidence="3" type="ORF">K435DRAFT_859177</name>
</gene>
<feature type="compositionally biased region" description="Polar residues" evidence="1">
    <location>
        <begin position="39"/>
        <end position="51"/>
    </location>
</feature>
<feature type="compositionally biased region" description="Acidic residues" evidence="1">
    <location>
        <begin position="246"/>
        <end position="257"/>
    </location>
</feature>